<dbReference type="Pfam" id="PF02752">
    <property type="entry name" value="Arrestin_C"/>
    <property type="match status" value="1"/>
</dbReference>
<feature type="compositionally biased region" description="Polar residues" evidence="3">
    <location>
        <begin position="486"/>
        <end position="508"/>
    </location>
</feature>
<dbReference type="InterPro" id="IPR011021">
    <property type="entry name" value="Arrestin-like_N"/>
</dbReference>
<dbReference type="GO" id="GO:0005829">
    <property type="term" value="C:cytosol"/>
    <property type="evidence" value="ECO:0007669"/>
    <property type="project" value="TreeGrafter"/>
</dbReference>
<feature type="compositionally biased region" description="Polar residues" evidence="3">
    <location>
        <begin position="576"/>
        <end position="590"/>
    </location>
</feature>
<keyword evidence="6" id="KW-1185">Reference proteome</keyword>
<dbReference type="GO" id="GO:0031625">
    <property type="term" value="F:ubiquitin protein ligase binding"/>
    <property type="evidence" value="ECO:0007669"/>
    <property type="project" value="TreeGrafter"/>
</dbReference>
<organism evidence="5 6">
    <name type="scientific">Lepraria neglecta</name>
    <dbReference type="NCBI Taxonomy" id="209136"/>
    <lineage>
        <taxon>Eukaryota</taxon>
        <taxon>Fungi</taxon>
        <taxon>Dikarya</taxon>
        <taxon>Ascomycota</taxon>
        <taxon>Pezizomycotina</taxon>
        <taxon>Lecanoromycetes</taxon>
        <taxon>OSLEUM clade</taxon>
        <taxon>Lecanoromycetidae</taxon>
        <taxon>Lecanorales</taxon>
        <taxon>Lecanorineae</taxon>
        <taxon>Stereocaulaceae</taxon>
        <taxon>Lepraria</taxon>
    </lineage>
</organism>
<evidence type="ECO:0000313" key="6">
    <source>
        <dbReference type="Proteomes" id="UP001276659"/>
    </source>
</evidence>
<gene>
    <name evidence="5" type="ORF">OEA41_001919</name>
</gene>
<evidence type="ECO:0000256" key="1">
    <source>
        <dbReference type="ARBA" id="ARBA00005298"/>
    </source>
</evidence>
<sequence length="590" mass="65476">MARNFFGSSSRETSSVKYFEIRLDESNLILRGTEDEASSVVLKGTLVLCLSEPLRIQGIRLRFTGERKLGLVRNVSNRHRWGANQNRRWYQTGASGANSFKEQDEFLRKTWDFTNKCKRYSETLPAGNYEYPFNMIVPGKTPESVEGLTDTYIIYRMKATIERNILAQNFVARKQVRIIRTLDTASLELAHAMSIDNVWPDKIDYSLSTPTKAVIFGTNLQVDFRLIPLLKGLKIGKIKTELNEKQEITIKGSRAPSKSRQIIRMIVQDEHRLPDDAETEDIDGQEGYVFSRNLRLPQSLKNCIQTVDALGIKVRHSLTFNIQMHNPDGHVSELHATLPVFLFISPNMPIDDDNNMVNRGSHSIDAAAAIDDLTPPQYGEHQFDQLYSDIDPSGYITPAGGASGVGTPFQSRSRSVSTENLVSLDGVASSAFAANVLQTRLSNLDVAGSNRLVPDRQLERSQLSSSGDGVNDNSSIEGTRLDENGSRQNSLPNGSYFGQQHSPSNSDPASRRVSEEDGITSGPVTPQHIEYSAESLAKVPSYTAALQSQTRTPINDGLPTYQTATRTPVARPSMPQPLSQIQVNRTNRGS</sequence>
<dbReference type="GO" id="GO:0030674">
    <property type="term" value="F:protein-macromolecule adaptor activity"/>
    <property type="evidence" value="ECO:0007669"/>
    <property type="project" value="TreeGrafter"/>
</dbReference>
<dbReference type="AlphaFoldDB" id="A0AAD9ZDY7"/>
<feature type="domain" description="Arrestin C-terminal-like" evidence="4">
    <location>
        <begin position="199"/>
        <end position="347"/>
    </location>
</feature>
<dbReference type="EMBL" id="JASNWA010000006">
    <property type="protein sequence ID" value="KAK3174673.1"/>
    <property type="molecule type" value="Genomic_DNA"/>
</dbReference>
<feature type="region of interest" description="Disordered" evidence="3">
    <location>
        <begin position="455"/>
        <end position="526"/>
    </location>
</feature>
<protein>
    <recommendedName>
        <fullName evidence="4">Arrestin C-terminal-like domain-containing protein</fullName>
    </recommendedName>
</protein>
<dbReference type="InterPro" id="IPR014752">
    <property type="entry name" value="Arrestin-like_C"/>
</dbReference>
<dbReference type="InterPro" id="IPR011022">
    <property type="entry name" value="Arrestin_C-like"/>
</dbReference>
<dbReference type="InterPro" id="IPR050357">
    <property type="entry name" value="Arrestin_domain-protein"/>
</dbReference>
<comment type="subunit">
    <text evidence="2">Interacts with hulA.</text>
</comment>
<comment type="caution">
    <text evidence="5">The sequence shown here is derived from an EMBL/GenBank/DDBJ whole genome shotgun (WGS) entry which is preliminary data.</text>
</comment>
<reference evidence="5" key="1">
    <citation type="submission" date="2022-11" db="EMBL/GenBank/DDBJ databases">
        <title>Chromosomal genome sequence assembly and mating type (MAT) locus characterization of the leprose asexual lichenized fungus Lepraria neglecta (Nyl.) Erichsen.</title>
        <authorList>
            <person name="Allen J.L."/>
            <person name="Pfeffer B."/>
        </authorList>
    </citation>
    <scope>NUCLEOTIDE SEQUENCE</scope>
    <source>
        <strain evidence="5">Allen 5258</strain>
    </source>
</reference>
<name>A0AAD9ZDY7_9LECA</name>
<comment type="similarity">
    <text evidence="1">Belongs to the arrestin family.</text>
</comment>
<dbReference type="PANTHER" id="PTHR11188:SF17">
    <property type="entry name" value="FI21816P1"/>
    <property type="match status" value="1"/>
</dbReference>
<accession>A0AAD9ZDY7</accession>
<evidence type="ECO:0000313" key="5">
    <source>
        <dbReference type="EMBL" id="KAK3174673.1"/>
    </source>
</evidence>
<evidence type="ECO:0000256" key="2">
    <source>
        <dbReference type="ARBA" id="ARBA00038766"/>
    </source>
</evidence>
<dbReference type="Pfam" id="PF00339">
    <property type="entry name" value="Arrestin_N"/>
    <property type="match status" value="1"/>
</dbReference>
<feature type="region of interest" description="Disordered" evidence="3">
    <location>
        <begin position="548"/>
        <end position="590"/>
    </location>
</feature>
<feature type="compositionally biased region" description="Low complexity" evidence="3">
    <location>
        <begin position="464"/>
        <end position="475"/>
    </location>
</feature>
<dbReference type="PANTHER" id="PTHR11188">
    <property type="entry name" value="ARRESTIN DOMAIN CONTAINING PROTEIN"/>
    <property type="match status" value="1"/>
</dbReference>
<proteinExistence type="inferred from homology"/>
<evidence type="ECO:0000256" key="3">
    <source>
        <dbReference type="SAM" id="MobiDB-lite"/>
    </source>
</evidence>
<evidence type="ECO:0000259" key="4">
    <source>
        <dbReference type="SMART" id="SM01017"/>
    </source>
</evidence>
<dbReference type="GO" id="GO:0005886">
    <property type="term" value="C:plasma membrane"/>
    <property type="evidence" value="ECO:0007669"/>
    <property type="project" value="TreeGrafter"/>
</dbReference>
<dbReference type="Gene3D" id="2.60.40.640">
    <property type="match status" value="1"/>
</dbReference>
<dbReference type="GO" id="GO:0070086">
    <property type="term" value="P:ubiquitin-dependent endocytosis"/>
    <property type="evidence" value="ECO:0007669"/>
    <property type="project" value="TreeGrafter"/>
</dbReference>
<dbReference type="SMART" id="SM01017">
    <property type="entry name" value="Arrestin_C"/>
    <property type="match status" value="1"/>
</dbReference>
<dbReference type="Proteomes" id="UP001276659">
    <property type="component" value="Unassembled WGS sequence"/>
</dbReference>